<sequence length="866" mass="97711">MQTGASTHVIFRYLLLITILTVSVSLQGQNQGSNIKNETVSDSISSDSSKLRKRPEKIGNLFLPKSQTFETTVNYDAKDSIKYNLRDKEVVMYGDAKVTYGDIELKAAKITYGFTTNEVLAVPTTDSTGALVGRPVFVDQGQNYGADTIRYNFKTQKGIIKQVNTNIADGHVFGARVKRSTNQVLYIQEAEFCPCEDPEAKTRIHAKKLKVIPNSKVLSSSWVLKLGKIPTPLAFFFGYFPNSTKRNAGIILPRYGDSPNLGFFLADFGWYQPLGEKADLKLMGSVYTKGSWNTSSALRYKNNYRYSGNLDFLYQVSKSGFPELPSTFSKTSDFKINWNHRQDPKARPNSSFNSSVNIGTSTVNRNNIGSNSEEFLTNTFRSNINYSKTFPGKPYNFSASASHSQNTNTGIVNVDLPQFNFNLTRLYLPLSWLKASDNAKTMWYEKIGVNYAANFSNRVSAQEEEFSLENWNGLRRKMQNGIRHNANVSTSLKKFFFTINPSFNITNRTYFRKIERSFSNELQAPVTDTLPGFYNVFDYGFSTSVTTNVYGMYTFKKGPVKAIRHLMTPSASFFYRPGFDYRQYGFVGTDGAYTSYTPFDGQIFGVPNPNHSGGVSINLQNNVEAKVINRKDTTGIGTKKIKLLEAFNLGTNHDFLRDSIKWSNINLNARTTILKSLSLNYSANLDPYGYNESGQKIDEALITQRGKLVRFANQTFALNYSYRPGMYKEGNSSKTKTAKSDTTILGLIVDGIKPEITLGYNYSVSQVFQDGGFNANKTPHTISISGSFDFFEKVKLRYTTGYDFIQKKTSFTQFNLYVDLNCWEFSASFVPFGNIKSYSVALNMKSNLLRDLKLERNRTFNENTQF</sequence>
<dbReference type="Pfam" id="PF19838">
    <property type="entry name" value="LptD_2"/>
    <property type="match status" value="1"/>
</dbReference>
<dbReference type="PANTHER" id="PTHR30189:SF1">
    <property type="entry name" value="LPS-ASSEMBLY PROTEIN LPTD"/>
    <property type="match status" value="1"/>
</dbReference>
<comment type="caution">
    <text evidence="2">The sequence shown here is derived from an EMBL/GenBank/DDBJ whole genome shotgun (WGS) entry which is preliminary data.</text>
</comment>
<evidence type="ECO:0000313" key="2">
    <source>
        <dbReference type="EMBL" id="TXC81448.1"/>
    </source>
</evidence>
<accession>A0A5C6VEC8</accession>
<dbReference type="Proteomes" id="UP000321168">
    <property type="component" value="Unassembled WGS sequence"/>
</dbReference>
<keyword evidence="3" id="KW-1185">Reference proteome</keyword>
<dbReference type="GO" id="GO:1990351">
    <property type="term" value="C:transporter complex"/>
    <property type="evidence" value="ECO:0007669"/>
    <property type="project" value="TreeGrafter"/>
</dbReference>
<organism evidence="2 3">
    <name type="scientific">Luteibaculum oceani</name>
    <dbReference type="NCBI Taxonomy" id="1294296"/>
    <lineage>
        <taxon>Bacteria</taxon>
        <taxon>Pseudomonadati</taxon>
        <taxon>Bacteroidota</taxon>
        <taxon>Flavobacteriia</taxon>
        <taxon>Flavobacteriales</taxon>
        <taxon>Luteibaculaceae</taxon>
        <taxon>Luteibaculum</taxon>
    </lineage>
</organism>
<feature type="domain" description="LPS-assembly protein LptD central" evidence="1">
    <location>
        <begin position="219"/>
        <end position="688"/>
    </location>
</feature>
<name>A0A5C6VEC8_9FLAO</name>
<dbReference type="GO" id="GO:0009279">
    <property type="term" value="C:cell outer membrane"/>
    <property type="evidence" value="ECO:0007669"/>
    <property type="project" value="TreeGrafter"/>
</dbReference>
<gene>
    <name evidence="2" type="ORF">FRX97_05435</name>
</gene>
<dbReference type="EMBL" id="VORB01000004">
    <property type="protein sequence ID" value="TXC81448.1"/>
    <property type="molecule type" value="Genomic_DNA"/>
</dbReference>
<dbReference type="RefSeq" id="WP_147014177.1">
    <property type="nucleotide sequence ID" value="NZ_VORB01000004.1"/>
</dbReference>
<evidence type="ECO:0000313" key="3">
    <source>
        <dbReference type="Proteomes" id="UP000321168"/>
    </source>
</evidence>
<dbReference type="InterPro" id="IPR045659">
    <property type="entry name" value="LptD_2"/>
</dbReference>
<proteinExistence type="predicted"/>
<dbReference type="PANTHER" id="PTHR30189">
    <property type="entry name" value="LPS-ASSEMBLY PROTEIN"/>
    <property type="match status" value="1"/>
</dbReference>
<reference evidence="2 3" key="1">
    <citation type="submission" date="2019-08" db="EMBL/GenBank/DDBJ databases">
        <title>Genome of Luteibaculum oceani JCM 18817.</title>
        <authorList>
            <person name="Bowman J.P."/>
        </authorList>
    </citation>
    <scope>NUCLEOTIDE SEQUENCE [LARGE SCALE GENOMIC DNA]</scope>
    <source>
        <strain evidence="2 3">JCM 18817</strain>
    </source>
</reference>
<dbReference type="AlphaFoldDB" id="A0A5C6VEC8"/>
<evidence type="ECO:0000259" key="1">
    <source>
        <dbReference type="Pfam" id="PF19838"/>
    </source>
</evidence>
<dbReference type="InterPro" id="IPR050218">
    <property type="entry name" value="LptD"/>
</dbReference>
<protein>
    <submittedName>
        <fullName evidence="2">LPS-assembly protein LptD</fullName>
    </submittedName>
</protein>
<dbReference type="OrthoDB" id="9802320at2"/>